<feature type="compositionally biased region" description="Pro residues" evidence="1">
    <location>
        <begin position="30"/>
        <end position="42"/>
    </location>
</feature>
<name>A0A9D4ZKA3_ADICA</name>
<feature type="compositionally biased region" description="Basic and acidic residues" evidence="1">
    <location>
        <begin position="1"/>
        <end position="13"/>
    </location>
</feature>
<accession>A0A9D4ZKA3</accession>
<gene>
    <name evidence="3" type="ORF">GOP47_0008050</name>
</gene>
<dbReference type="EMBL" id="JABFUD020000008">
    <property type="protein sequence ID" value="KAI5075985.1"/>
    <property type="molecule type" value="Genomic_DNA"/>
</dbReference>
<keyword evidence="4" id="KW-1185">Reference proteome</keyword>
<dbReference type="InterPro" id="IPR004827">
    <property type="entry name" value="bZIP"/>
</dbReference>
<dbReference type="AlphaFoldDB" id="A0A9D4ZKA3"/>
<organism evidence="3 4">
    <name type="scientific">Adiantum capillus-veneris</name>
    <name type="common">Maidenhair fern</name>
    <dbReference type="NCBI Taxonomy" id="13818"/>
    <lineage>
        <taxon>Eukaryota</taxon>
        <taxon>Viridiplantae</taxon>
        <taxon>Streptophyta</taxon>
        <taxon>Embryophyta</taxon>
        <taxon>Tracheophyta</taxon>
        <taxon>Polypodiopsida</taxon>
        <taxon>Polypodiidae</taxon>
        <taxon>Polypodiales</taxon>
        <taxon>Pteridineae</taxon>
        <taxon>Pteridaceae</taxon>
        <taxon>Vittarioideae</taxon>
        <taxon>Adiantum</taxon>
    </lineage>
</organism>
<proteinExistence type="predicted"/>
<dbReference type="PROSITE" id="PS00036">
    <property type="entry name" value="BZIP_BASIC"/>
    <property type="match status" value="1"/>
</dbReference>
<evidence type="ECO:0000313" key="3">
    <source>
        <dbReference type="EMBL" id="KAI5075985.1"/>
    </source>
</evidence>
<evidence type="ECO:0000256" key="1">
    <source>
        <dbReference type="SAM" id="MobiDB-lite"/>
    </source>
</evidence>
<sequence>MEEKCKKNREAQARSRAKKQAVSFVEPLVSQPPPDPTPPSSSPTPSLHSSPRHEPTMPSSPSYTLPSSDHGTSVLDCLLRHSSMAQCTVAYSQICSPYSRRASAHVLSRLRHSYNALKRKSHSDGVAARRTILAAISGTIRATSRILKMGRPALPEGLRRRRRLDLGDRETLVVAGIMLASSCCVMCSEHSMSRLL</sequence>
<dbReference type="GO" id="GO:0003700">
    <property type="term" value="F:DNA-binding transcription factor activity"/>
    <property type="evidence" value="ECO:0007669"/>
    <property type="project" value="InterPro"/>
</dbReference>
<feature type="domain" description="BZIP" evidence="2">
    <location>
        <begin position="4"/>
        <end position="18"/>
    </location>
</feature>
<evidence type="ECO:0000259" key="2">
    <source>
        <dbReference type="PROSITE" id="PS00036"/>
    </source>
</evidence>
<reference evidence="3" key="1">
    <citation type="submission" date="2021-01" db="EMBL/GenBank/DDBJ databases">
        <title>Adiantum capillus-veneris genome.</title>
        <authorList>
            <person name="Fang Y."/>
            <person name="Liao Q."/>
        </authorList>
    </citation>
    <scope>NUCLEOTIDE SEQUENCE</scope>
    <source>
        <strain evidence="3">H3</strain>
        <tissue evidence="3">Leaf</tissue>
    </source>
</reference>
<comment type="caution">
    <text evidence="3">The sequence shown here is derived from an EMBL/GenBank/DDBJ whole genome shotgun (WGS) entry which is preliminary data.</text>
</comment>
<evidence type="ECO:0000313" key="4">
    <source>
        <dbReference type="Proteomes" id="UP000886520"/>
    </source>
</evidence>
<feature type="compositionally biased region" description="Polar residues" evidence="1">
    <location>
        <begin position="57"/>
        <end position="67"/>
    </location>
</feature>
<feature type="region of interest" description="Disordered" evidence="1">
    <location>
        <begin position="1"/>
        <end position="67"/>
    </location>
</feature>
<protein>
    <recommendedName>
        <fullName evidence="2">BZIP domain-containing protein</fullName>
    </recommendedName>
</protein>
<dbReference type="Proteomes" id="UP000886520">
    <property type="component" value="Chromosome 8"/>
</dbReference>